<sequence length="76" mass="8273">MDKLCAAWKMHMNVEVHGQLISPELVQGASAPSATPQTTPSSTKTASAADLYPFAVPNAKIGELLSSNRLHWLWRL</sequence>
<organism evidence="1 2">
    <name type="scientific">Carpinus fangiana</name>
    <dbReference type="NCBI Taxonomy" id="176857"/>
    <lineage>
        <taxon>Eukaryota</taxon>
        <taxon>Viridiplantae</taxon>
        <taxon>Streptophyta</taxon>
        <taxon>Embryophyta</taxon>
        <taxon>Tracheophyta</taxon>
        <taxon>Spermatophyta</taxon>
        <taxon>Magnoliopsida</taxon>
        <taxon>eudicotyledons</taxon>
        <taxon>Gunneridae</taxon>
        <taxon>Pentapetalae</taxon>
        <taxon>rosids</taxon>
        <taxon>fabids</taxon>
        <taxon>Fagales</taxon>
        <taxon>Betulaceae</taxon>
        <taxon>Carpinus</taxon>
    </lineage>
</organism>
<proteinExistence type="predicted"/>
<dbReference type="AlphaFoldDB" id="A0A5N6KST2"/>
<keyword evidence="2" id="KW-1185">Reference proteome</keyword>
<protein>
    <submittedName>
        <fullName evidence="1">Uncharacterized protein</fullName>
    </submittedName>
</protein>
<dbReference type="EMBL" id="VIBQ01000012">
    <property type="protein sequence ID" value="KAB8342899.1"/>
    <property type="molecule type" value="Genomic_DNA"/>
</dbReference>
<comment type="caution">
    <text evidence="1">The sequence shown here is derived from an EMBL/GenBank/DDBJ whole genome shotgun (WGS) entry which is preliminary data.</text>
</comment>
<evidence type="ECO:0000313" key="1">
    <source>
        <dbReference type="EMBL" id="KAB8342899.1"/>
    </source>
</evidence>
<evidence type="ECO:0000313" key="2">
    <source>
        <dbReference type="Proteomes" id="UP000327013"/>
    </source>
</evidence>
<gene>
    <name evidence="1" type="ORF">FH972_022496</name>
</gene>
<reference evidence="1 2" key="1">
    <citation type="submission" date="2019-06" db="EMBL/GenBank/DDBJ databases">
        <title>A chromosomal-level reference genome of Carpinus fangiana (Coryloideae, Betulaceae).</title>
        <authorList>
            <person name="Yang X."/>
            <person name="Wang Z."/>
            <person name="Zhang L."/>
            <person name="Hao G."/>
            <person name="Liu J."/>
            <person name="Yang Y."/>
        </authorList>
    </citation>
    <scope>NUCLEOTIDE SEQUENCE [LARGE SCALE GENOMIC DNA]</scope>
    <source>
        <strain evidence="1">Cfa_2016G</strain>
        <tissue evidence="1">Leaf</tissue>
    </source>
</reference>
<accession>A0A5N6KST2</accession>
<name>A0A5N6KST2_9ROSI</name>
<dbReference type="Proteomes" id="UP000327013">
    <property type="component" value="Unassembled WGS sequence"/>
</dbReference>